<feature type="active site" description="Nucleophile" evidence="4">
    <location>
        <position position="412"/>
    </location>
</feature>
<dbReference type="Gene3D" id="2.40.50.140">
    <property type="entry name" value="Nucleic acid-binding proteins"/>
    <property type="match status" value="1"/>
</dbReference>
<evidence type="ECO:0000256" key="4">
    <source>
        <dbReference type="PROSITE-ProRule" id="PRU01024"/>
    </source>
</evidence>
<dbReference type="PROSITE" id="PS01230">
    <property type="entry name" value="TRMA_1"/>
    <property type="match status" value="1"/>
</dbReference>
<organism evidence="6 7">
    <name type="scientific">Fusibacter bizertensis</name>
    <dbReference type="NCBI Taxonomy" id="1488331"/>
    <lineage>
        <taxon>Bacteria</taxon>
        <taxon>Bacillati</taxon>
        <taxon>Bacillota</taxon>
        <taxon>Clostridia</taxon>
        <taxon>Eubacteriales</taxon>
        <taxon>Eubacteriales Family XII. Incertae Sedis</taxon>
        <taxon>Fusibacter</taxon>
    </lineage>
</organism>
<dbReference type="PANTHER" id="PTHR11061">
    <property type="entry name" value="RNA M5U METHYLTRANSFERASE"/>
    <property type="match status" value="1"/>
</dbReference>
<proteinExistence type="inferred from homology"/>
<feature type="binding site" evidence="4">
    <location>
        <position position="340"/>
    </location>
    <ligand>
        <name>S-adenosyl-L-methionine</name>
        <dbReference type="ChEBI" id="CHEBI:59789"/>
    </ligand>
</feature>
<keyword evidence="1 4" id="KW-0489">Methyltransferase</keyword>
<evidence type="ECO:0000313" key="6">
    <source>
        <dbReference type="EMBL" id="MDH8678882.1"/>
    </source>
</evidence>
<dbReference type="InterPro" id="IPR029063">
    <property type="entry name" value="SAM-dependent_MTases_sf"/>
</dbReference>
<comment type="similarity">
    <text evidence="4">Belongs to the class I-like SAM-binding methyltransferase superfamily. RNA M5U methyltransferase family.</text>
</comment>
<feature type="binding site" evidence="4">
    <location>
        <position position="290"/>
    </location>
    <ligand>
        <name>S-adenosyl-L-methionine</name>
        <dbReference type="ChEBI" id="CHEBI:59789"/>
    </ligand>
</feature>
<name>A0ABT6NEQ7_9FIRM</name>
<dbReference type="InterPro" id="IPR010280">
    <property type="entry name" value="U5_MeTrfase_fam"/>
</dbReference>
<dbReference type="InterPro" id="IPR012340">
    <property type="entry name" value="NA-bd_OB-fold"/>
</dbReference>
<dbReference type="InterPro" id="IPR030390">
    <property type="entry name" value="MeTrfase_TrmA_AS"/>
</dbReference>
<dbReference type="PANTHER" id="PTHR11061:SF30">
    <property type="entry name" value="TRNA (URACIL(54)-C(5))-METHYLTRANSFERASE"/>
    <property type="match status" value="1"/>
</dbReference>
<evidence type="ECO:0000256" key="1">
    <source>
        <dbReference type="ARBA" id="ARBA00022603"/>
    </source>
</evidence>
<dbReference type="NCBIfam" id="TIGR00479">
    <property type="entry name" value="rumA"/>
    <property type="match status" value="1"/>
</dbReference>
<feature type="binding site" evidence="4">
    <location>
        <position position="319"/>
    </location>
    <ligand>
        <name>S-adenosyl-L-methionine</name>
        <dbReference type="ChEBI" id="CHEBI:59789"/>
    </ligand>
</feature>
<comment type="caution">
    <text evidence="6">The sequence shown here is derived from an EMBL/GenBank/DDBJ whole genome shotgun (WGS) entry which is preliminary data.</text>
</comment>
<dbReference type="EMBL" id="JARYZI010000008">
    <property type="protein sequence ID" value="MDH8678882.1"/>
    <property type="molecule type" value="Genomic_DNA"/>
</dbReference>
<dbReference type="Pfam" id="PF05958">
    <property type="entry name" value="tRNA_U5-meth_tr"/>
    <property type="match status" value="1"/>
</dbReference>
<evidence type="ECO:0000256" key="5">
    <source>
        <dbReference type="PROSITE-ProRule" id="PRU10015"/>
    </source>
</evidence>
<dbReference type="Gene3D" id="3.40.50.150">
    <property type="entry name" value="Vaccinia Virus protein VP39"/>
    <property type="match status" value="1"/>
</dbReference>
<dbReference type="SUPFAM" id="SSF50249">
    <property type="entry name" value="Nucleic acid-binding proteins"/>
    <property type="match status" value="1"/>
</dbReference>
<evidence type="ECO:0000256" key="3">
    <source>
        <dbReference type="ARBA" id="ARBA00022691"/>
    </source>
</evidence>
<dbReference type="Gene3D" id="2.40.50.1070">
    <property type="match status" value="1"/>
</dbReference>
<dbReference type="GO" id="GO:0032259">
    <property type="term" value="P:methylation"/>
    <property type="evidence" value="ECO:0007669"/>
    <property type="project" value="UniProtKB-KW"/>
</dbReference>
<sequence>MKKGQEIELKITRMKYPNVGIGIFEDQEIRVKNALTGQVLACRISKKRSTKIEARALEVIERAPNEKDSFCEHFNMCGGCMLQTLDYESQLNLKTEMVKNLFDEAGLMLKFNPIVPSPEAFEYRNKMEFSFGDEFKDGPLTLGMHKKGHHHDVVDVPNCHLADVDFRTIQKAVLAYAKENGLIKYNKRSHIGFLRHLVVRKAKGTGEIMVALSASTQPADTAGNVFDGKSFAKYLNELPLVGKLSSVLYVKNDGLGDVVSGEIDCLLGGLYITEKLFDLTFKITLYSFFQTNTKGAERLYQTALDQIESMEDKVCFDLFSGTGTIGQIMAQKAKKVIGIEWVEDAVVAARENAHMNGLDNCEFICGDVFEQLKKVKEKPDVIVVDPPRSGMGEKTTVAVASYGIPSIVYVSCNPSTLLDDLIVFQKQGYKADDITLVDMFPWTGGVECVTRLTKTVNETN</sequence>
<evidence type="ECO:0000256" key="2">
    <source>
        <dbReference type="ARBA" id="ARBA00022679"/>
    </source>
</evidence>
<accession>A0ABT6NEQ7</accession>
<evidence type="ECO:0000313" key="7">
    <source>
        <dbReference type="Proteomes" id="UP001158045"/>
    </source>
</evidence>
<feature type="binding site" evidence="4">
    <location>
        <position position="385"/>
    </location>
    <ligand>
        <name>S-adenosyl-L-methionine</name>
        <dbReference type="ChEBI" id="CHEBI:59789"/>
    </ligand>
</feature>
<keyword evidence="7" id="KW-1185">Reference proteome</keyword>
<keyword evidence="2 4" id="KW-0808">Transferase</keyword>
<dbReference type="PROSITE" id="PS51687">
    <property type="entry name" value="SAM_MT_RNA_M5U"/>
    <property type="match status" value="1"/>
</dbReference>
<keyword evidence="3 4" id="KW-0949">S-adenosyl-L-methionine</keyword>
<dbReference type="RefSeq" id="WP_281094775.1">
    <property type="nucleotide sequence ID" value="NZ_JARYZI010000008.1"/>
</dbReference>
<dbReference type="Proteomes" id="UP001158045">
    <property type="component" value="Unassembled WGS sequence"/>
</dbReference>
<dbReference type="GO" id="GO:0008168">
    <property type="term" value="F:methyltransferase activity"/>
    <property type="evidence" value="ECO:0007669"/>
    <property type="project" value="UniProtKB-KW"/>
</dbReference>
<gene>
    <name evidence="6" type="primary">rlmD</name>
    <name evidence="6" type="ORF">QE109_12020</name>
</gene>
<protein>
    <submittedName>
        <fullName evidence="6">23S rRNA (Uracil(1939)-C(5))-methyltransferase RlmD</fullName>
        <ecNumber evidence="6">2.1.1.190</ecNumber>
    </submittedName>
</protein>
<reference evidence="6 7" key="1">
    <citation type="submission" date="2023-04" db="EMBL/GenBank/DDBJ databases">
        <title>Fusibacter bizertensis strain WBS, isolated from littoral bottom sediments of the Arctic seas - biochemical and genomic analysis.</title>
        <authorList>
            <person name="Brioukhanov A.L."/>
        </authorList>
    </citation>
    <scope>NUCLEOTIDE SEQUENCE [LARGE SCALE GENOMIC DNA]</scope>
    <source>
        <strain evidence="6 7">WBS</strain>
    </source>
</reference>
<dbReference type="CDD" id="cd02440">
    <property type="entry name" value="AdoMet_MTases"/>
    <property type="match status" value="1"/>
</dbReference>
<feature type="active site" evidence="5">
    <location>
        <position position="412"/>
    </location>
</feature>
<dbReference type="EC" id="2.1.1.190" evidence="6"/>
<dbReference type="SUPFAM" id="SSF53335">
    <property type="entry name" value="S-adenosyl-L-methionine-dependent methyltransferases"/>
    <property type="match status" value="1"/>
</dbReference>